<dbReference type="AlphaFoldDB" id="A0A7J5YLU4"/>
<gene>
    <name evidence="1" type="ORF">F7725_012254</name>
</gene>
<keyword evidence="2" id="KW-1185">Reference proteome</keyword>
<dbReference type="EMBL" id="JAAKFY010000010">
    <property type="protein sequence ID" value="KAF3850482.1"/>
    <property type="molecule type" value="Genomic_DNA"/>
</dbReference>
<proteinExistence type="predicted"/>
<sequence length="100" mass="11258">MCNSTGEPQWVRGLGHDVLQRRQETLLRQVSLQGVEDVELLVDAQRQELLDHLAGALLKPLAKNPPKGPMMEAKEERAMLWIGNGYRRTVVCGDKEHVSD</sequence>
<reference evidence="1 2" key="1">
    <citation type="submission" date="2020-03" db="EMBL/GenBank/DDBJ databases">
        <title>Dissostichus mawsoni Genome sequencing and assembly.</title>
        <authorList>
            <person name="Park H."/>
        </authorList>
    </citation>
    <scope>NUCLEOTIDE SEQUENCE [LARGE SCALE GENOMIC DNA]</scope>
    <source>
        <strain evidence="1">DM0001</strain>
        <tissue evidence="1">Muscle</tissue>
    </source>
</reference>
<name>A0A7J5YLU4_DISMA</name>
<organism evidence="1 2">
    <name type="scientific">Dissostichus mawsoni</name>
    <name type="common">Antarctic cod</name>
    <dbReference type="NCBI Taxonomy" id="36200"/>
    <lineage>
        <taxon>Eukaryota</taxon>
        <taxon>Metazoa</taxon>
        <taxon>Chordata</taxon>
        <taxon>Craniata</taxon>
        <taxon>Vertebrata</taxon>
        <taxon>Euteleostomi</taxon>
        <taxon>Actinopterygii</taxon>
        <taxon>Neopterygii</taxon>
        <taxon>Teleostei</taxon>
        <taxon>Neoteleostei</taxon>
        <taxon>Acanthomorphata</taxon>
        <taxon>Eupercaria</taxon>
        <taxon>Perciformes</taxon>
        <taxon>Notothenioidei</taxon>
        <taxon>Nototheniidae</taxon>
        <taxon>Dissostichus</taxon>
    </lineage>
</organism>
<evidence type="ECO:0000313" key="2">
    <source>
        <dbReference type="Proteomes" id="UP000518266"/>
    </source>
</evidence>
<protein>
    <submittedName>
        <fullName evidence="1">Uncharacterized protein</fullName>
    </submittedName>
</protein>
<evidence type="ECO:0000313" key="1">
    <source>
        <dbReference type="EMBL" id="KAF3850482.1"/>
    </source>
</evidence>
<dbReference type="OrthoDB" id="10616454at2759"/>
<dbReference type="Proteomes" id="UP000518266">
    <property type="component" value="Unassembled WGS sequence"/>
</dbReference>
<comment type="caution">
    <text evidence="1">The sequence shown here is derived from an EMBL/GenBank/DDBJ whole genome shotgun (WGS) entry which is preliminary data.</text>
</comment>
<accession>A0A7J5YLU4</accession>